<dbReference type="STRING" id="1903181.BTN85_0397"/>
<dbReference type="Proteomes" id="UP000185744">
    <property type="component" value="Unassembled WGS sequence"/>
</dbReference>
<protein>
    <submittedName>
        <fullName evidence="3">IS605 OrfB-like transposable element containing RNAse H-like and Zn finger domain</fullName>
    </submittedName>
</protein>
<dbReference type="InParanoid" id="A0A1Q6DU68"/>
<evidence type="ECO:0000313" key="4">
    <source>
        <dbReference type="Proteomes" id="UP000185744"/>
    </source>
</evidence>
<comment type="caution">
    <text evidence="3">The sequence shown here is derived from an EMBL/GenBank/DDBJ whole genome shotgun (WGS) entry which is preliminary data.</text>
</comment>
<proteinExistence type="predicted"/>
<organism evidence="3 4">
    <name type="scientific">Methanohalarchaeum thermophilum</name>
    <dbReference type="NCBI Taxonomy" id="1903181"/>
    <lineage>
        <taxon>Archaea</taxon>
        <taxon>Methanobacteriati</taxon>
        <taxon>Methanobacteriota</taxon>
        <taxon>Methanonatronarchaeia</taxon>
        <taxon>Methanonatronarchaeales</taxon>
        <taxon>Methanonatronarchaeaceae</taxon>
        <taxon>Candidatus Methanohalarchaeum</taxon>
    </lineage>
</organism>
<evidence type="ECO:0000259" key="2">
    <source>
        <dbReference type="Pfam" id="PF07282"/>
    </source>
</evidence>
<accession>A0A1Q6DU68</accession>
<dbReference type="AlphaFoldDB" id="A0A1Q6DU68"/>
<dbReference type="GO" id="GO:0003677">
    <property type="term" value="F:DNA binding"/>
    <property type="evidence" value="ECO:0007669"/>
    <property type="project" value="UniProtKB-KW"/>
</dbReference>
<dbReference type="EMBL" id="MSDW01000001">
    <property type="protein sequence ID" value="OKY77920.1"/>
    <property type="molecule type" value="Genomic_DNA"/>
</dbReference>
<reference evidence="3" key="1">
    <citation type="submission" date="2016-12" db="EMBL/GenBank/DDBJ databases">
        <title>Discovery of methanogenic haloarchaea.</title>
        <authorList>
            <person name="Sorokin D.Y."/>
            <person name="Makarova K.S."/>
            <person name="Abbas B."/>
            <person name="Ferrer M."/>
            <person name="Golyshin P.N."/>
        </authorList>
    </citation>
    <scope>NUCLEOTIDE SEQUENCE [LARGE SCALE GENOMIC DNA]</scope>
    <source>
        <strain evidence="3">HMET1</strain>
    </source>
</reference>
<dbReference type="InterPro" id="IPR010095">
    <property type="entry name" value="Cas12f1-like_TNB"/>
</dbReference>
<keyword evidence="4" id="KW-1185">Reference proteome</keyword>
<evidence type="ECO:0000313" key="3">
    <source>
        <dbReference type="EMBL" id="OKY77920.1"/>
    </source>
</evidence>
<dbReference type="Pfam" id="PF07282">
    <property type="entry name" value="Cas12f1-like_TNB"/>
    <property type="match status" value="1"/>
</dbReference>
<feature type="domain" description="Cas12f1-like TNB" evidence="2">
    <location>
        <begin position="9"/>
        <end position="61"/>
    </location>
</feature>
<keyword evidence="1" id="KW-0238">DNA-binding</keyword>
<name>A0A1Q6DU68_METT1</name>
<evidence type="ECO:0000256" key="1">
    <source>
        <dbReference type="ARBA" id="ARBA00023125"/>
    </source>
</evidence>
<sequence>MLTKLHKLVSKYVEVETKNTTKSCLNLGCGNEVNKELSDRVHEGRERGLEIDRDLNAATNIVSRGIGLVGQGLSEVKALVHINLCWN</sequence>
<gene>
    <name evidence="3" type="ORF">BTN85_0397</name>
</gene>